<comment type="catalytic activity">
    <reaction evidence="1">
        <text>ATP + protein L-histidine = ADP + protein N-phospho-L-histidine.</text>
        <dbReference type="EC" id="2.7.13.3"/>
    </reaction>
</comment>
<dbReference type="SMART" id="SM00387">
    <property type="entry name" value="HATPase_c"/>
    <property type="match status" value="1"/>
</dbReference>
<feature type="domain" description="PAC" evidence="8">
    <location>
        <begin position="486"/>
        <end position="538"/>
    </location>
</feature>
<dbReference type="InterPro" id="IPR005467">
    <property type="entry name" value="His_kinase_dom"/>
</dbReference>
<dbReference type="Gene3D" id="3.30.565.10">
    <property type="entry name" value="Histidine kinase-like ATPase, C-terminal domain"/>
    <property type="match status" value="1"/>
</dbReference>
<gene>
    <name evidence="9" type="ordered locus">Runsl_4481</name>
</gene>
<dbReference type="PANTHER" id="PTHR43304:SF1">
    <property type="entry name" value="PAC DOMAIN-CONTAINING PROTEIN"/>
    <property type="match status" value="1"/>
</dbReference>
<dbReference type="InterPro" id="IPR036890">
    <property type="entry name" value="HATPase_C_sf"/>
</dbReference>
<sequence>MEFLNSDFMNEMQLAGVFMCRLIKNMPDNTLDLLIYHQNSKITESADLLGLVQGNRLSSLKNAGIFLSADFWQNIEHRGVAASAFTADGFHFQLHVFEADDNYLLNVYRKAIEPLDTKSRSLPTEADTAREGMPFDMIGVATDVTESTLSGLTLSESEKRYRFLVNNLKEVIFQTDLQFNLLFLSPTWLKWIEVEVEAALHNNPLNYIHPEDVVLCRQKLDELVQRTIDYSLLEIRYLNKAEGYKWIEVFAKLTFDELKRPNGIIGTIYNISERKKMEMELKEREERFKAIFNSTFQFIALTDVEGNILEINKTALEARGVSYEELIGKPFWETTPGRSYKRVEQLKESFQLAAQGQTIQFEIEVLDRDQGLKAIDFAIRPIKDDQGTVIMLLPEGRDISETKRAQAAVIESEQRFRDIAENVDEVFWIRDLNSPRFQYINSTYERITGKTLQSLYENPMSFLDFVLKEDQQTIAELFQANAEEDTEMGFRVINKEGQLRWFMGRIFVIKDGRGVIRKRIGLARDVTPQKEKEQLLIEMLEKEKELNKMKSQFVSFVSHEFRTPLTTIQSSAELIEHYLFNNQADSGIVNATKIKHHIEVIHTKIAMITELLTDTLTLNQIEAGKITFDPKPLNPVECIQNMLSEFFSDRPDRRIVRMEITGTPVPVYLDGKLINRALINVLTNAFKFSNHDIELRLSFEKRQMKIEVLDRGIGIPEEDIPKLFSTFFRASNAGKVPGTGLGLQITKHLIDLHRGKIGLTSQLGRGTSVSIFIPLP</sequence>
<reference evidence="10" key="1">
    <citation type="submission" date="2011-06" db="EMBL/GenBank/DDBJ databases">
        <title>The complete genome of chromosome of Runella slithyformis DSM 19594.</title>
        <authorList>
            <consortium name="US DOE Joint Genome Institute (JGI-PGF)"/>
            <person name="Lucas S."/>
            <person name="Han J."/>
            <person name="Lapidus A."/>
            <person name="Bruce D."/>
            <person name="Goodwin L."/>
            <person name="Pitluck S."/>
            <person name="Peters L."/>
            <person name="Kyrpides N."/>
            <person name="Mavromatis K."/>
            <person name="Ivanova N."/>
            <person name="Ovchinnikova G."/>
            <person name="Zhang X."/>
            <person name="Misra M."/>
            <person name="Detter J.C."/>
            <person name="Tapia R."/>
            <person name="Han C."/>
            <person name="Land M."/>
            <person name="Hauser L."/>
            <person name="Markowitz V."/>
            <person name="Cheng J.-F."/>
            <person name="Hugenholtz P."/>
            <person name="Woyke T."/>
            <person name="Wu D."/>
            <person name="Tindall B."/>
            <person name="Faehrich R."/>
            <person name="Brambilla E."/>
            <person name="Klenk H.-P."/>
            <person name="Eisen J.A."/>
        </authorList>
    </citation>
    <scope>NUCLEOTIDE SEQUENCE [LARGE SCALE GENOMIC DNA]</scope>
    <source>
        <strain evidence="10">ATCC 29530 / DSM 19594 / LMG 11500 / NCIMB 11436 / LSU 4</strain>
    </source>
</reference>
<dbReference type="PROSITE" id="PS50113">
    <property type="entry name" value="PAC"/>
    <property type="match status" value="3"/>
</dbReference>
<dbReference type="InterPro" id="IPR000014">
    <property type="entry name" value="PAS"/>
</dbReference>
<dbReference type="PRINTS" id="PR00344">
    <property type="entry name" value="BCTRLSENSOR"/>
</dbReference>
<dbReference type="PROSITE" id="PS50112">
    <property type="entry name" value="PAS"/>
    <property type="match status" value="3"/>
</dbReference>
<evidence type="ECO:0000259" key="7">
    <source>
        <dbReference type="PROSITE" id="PS50112"/>
    </source>
</evidence>
<organism evidence="9 10">
    <name type="scientific">Runella slithyformis (strain ATCC 29530 / DSM 19594 / LMG 11500 / NCIMB 11436 / LSU 4)</name>
    <dbReference type="NCBI Taxonomy" id="761193"/>
    <lineage>
        <taxon>Bacteria</taxon>
        <taxon>Pseudomonadati</taxon>
        <taxon>Bacteroidota</taxon>
        <taxon>Cytophagia</taxon>
        <taxon>Cytophagales</taxon>
        <taxon>Spirosomataceae</taxon>
        <taxon>Runella</taxon>
    </lineage>
</organism>
<evidence type="ECO:0000313" key="9">
    <source>
        <dbReference type="EMBL" id="AEI50804.1"/>
    </source>
</evidence>
<feature type="domain" description="PAS" evidence="7">
    <location>
        <begin position="157"/>
        <end position="227"/>
    </location>
</feature>
<dbReference type="InterPro" id="IPR013656">
    <property type="entry name" value="PAS_4"/>
</dbReference>
<keyword evidence="5 9" id="KW-0418">Kinase</keyword>
<dbReference type="InterPro" id="IPR004358">
    <property type="entry name" value="Sig_transdc_His_kin-like_C"/>
</dbReference>
<keyword evidence="3" id="KW-0597">Phosphoprotein</keyword>
<dbReference type="Pfam" id="PF08448">
    <property type="entry name" value="PAS_4"/>
    <property type="match status" value="1"/>
</dbReference>
<dbReference type="PANTHER" id="PTHR43304">
    <property type="entry name" value="PHYTOCHROME-LIKE PROTEIN CPH1"/>
    <property type="match status" value="1"/>
</dbReference>
<dbReference type="InterPro" id="IPR001610">
    <property type="entry name" value="PAC"/>
</dbReference>
<dbReference type="AlphaFoldDB" id="A0A7U4E825"/>
<dbReference type="PROSITE" id="PS50109">
    <property type="entry name" value="HIS_KIN"/>
    <property type="match status" value="1"/>
</dbReference>
<dbReference type="SUPFAM" id="SSF47384">
    <property type="entry name" value="Homodimeric domain of signal transducing histidine kinase"/>
    <property type="match status" value="1"/>
</dbReference>
<evidence type="ECO:0000313" key="10">
    <source>
        <dbReference type="Proteomes" id="UP000000493"/>
    </source>
</evidence>
<accession>A0A7U4E825</accession>
<evidence type="ECO:0000256" key="2">
    <source>
        <dbReference type="ARBA" id="ARBA00012438"/>
    </source>
</evidence>
<evidence type="ECO:0000256" key="1">
    <source>
        <dbReference type="ARBA" id="ARBA00000085"/>
    </source>
</evidence>
<protein>
    <recommendedName>
        <fullName evidence="2">histidine kinase</fullName>
        <ecNumber evidence="2">2.7.13.3</ecNumber>
    </recommendedName>
</protein>
<evidence type="ECO:0000256" key="4">
    <source>
        <dbReference type="ARBA" id="ARBA00022679"/>
    </source>
</evidence>
<dbReference type="KEGG" id="rsi:Runsl_4481"/>
<evidence type="ECO:0000259" key="8">
    <source>
        <dbReference type="PROSITE" id="PS50113"/>
    </source>
</evidence>
<dbReference type="InterPro" id="IPR000700">
    <property type="entry name" value="PAS-assoc_C"/>
</dbReference>
<dbReference type="InterPro" id="IPR003594">
    <property type="entry name" value="HATPase_dom"/>
</dbReference>
<dbReference type="EC" id="2.7.13.3" evidence="2"/>
<dbReference type="SMART" id="SM00091">
    <property type="entry name" value="PAS"/>
    <property type="match status" value="3"/>
</dbReference>
<dbReference type="InterPro" id="IPR052162">
    <property type="entry name" value="Sensor_kinase/Photoreceptor"/>
</dbReference>
<dbReference type="SMART" id="SM00388">
    <property type="entry name" value="HisKA"/>
    <property type="match status" value="1"/>
</dbReference>
<feature type="domain" description="PAS" evidence="7">
    <location>
        <begin position="412"/>
        <end position="485"/>
    </location>
</feature>
<dbReference type="InterPro" id="IPR003661">
    <property type="entry name" value="HisK_dim/P_dom"/>
</dbReference>
<dbReference type="Pfam" id="PF02518">
    <property type="entry name" value="HATPase_c"/>
    <property type="match status" value="1"/>
</dbReference>
<dbReference type="Gene3D" id="3.30.450.20">
    <property type="entry name" value="PAS domain"/>
    <property type="match status" value="3"/>
</dbReference>
<feature type="domain" description="PAS" evidence="7">
    <location>
        <begin position="284"/>
        <end position="357"/>
    </location>
</feature>
<proteinExistence type="predicted"/>
<dbReference type="Gene3D" id="1.10.287.130">
    <property type="match status" value="1"/>
</dbReference>
<reference evidence="9 10" key="2">
    <citation type="journal article" date="2012" name="Stand. Genomic Sci.">
        <title>Complete genome sequence of the aquatic bacterium Runella slithyformis type strain (LSU 4(T)).</title>
        <authorList>
            <person name="Copeland A."/>
            <person name="Zhang X."/>
            <person name="Misra M."/>
            <person name="Lapidus A."/>
            <person name="Nolan M."/>
            <person name="Lucas S."/>
            <person name="Deshpande S."/>
            <person name="Cheng J.F."/>
            <person name="Tapia R."/>
            <person name="Goodwin L.A."/>
            <person name="Pitluck S."/>
            <person name="Liolios K."/>
            <person name="Pagani I."/>
            <person name="Ivanova N."/>
            <person name="Mikhailova N."/>
            <person name="Pati A."/>
            <person name="Chen A."/>
            <person name="Palaniappan K."/>
            <person name="Land M."/>
            <person name="Hauser L."/>
            <person name="Pan C."/>
            <person name="Jeffries C.D."/>
            <person name="Detter J.C."/>
            <person name="Brambilla E.M."/>
            <person name="Rohde M."/>
            <person name="Djao O.D."/>
            <person name="Goker M."/>
            <person name="Sikorski J."/>
            <person name="Tindall B.J."/>
            <person name="Woyke T."/>
            <person name="Bristow J."/>
            <person name="Eisen J.A."/>
            <person name="Markowitz V."/>
            <person name="Hugenholtz P."/>
            <person name="Kyrpides N.C."/>
            <person name="Klenk H.P."/>
            <person name="Mavromatis K."/>
        </authorList>
    </citation>
    <scope>NUCLEOTIDE SEQUENCE [LARGE SCALE GENOMIC DNA]</scope>
    <source>
        <strain evidence="10">ATCC 29530 / DSM 19594 / LMG 11500 / NCIMB 11436 / LSU 4</strain>
    </source>
</reference>
<feature type="domain" description="PAC" evidence="8">
    <location>
        <begin position="359"/>
        <end position="411"/>
    </location>
</feature>
<dbReference type="InterPro" id="IPR013655">
    <property type="entry name" value="PAS_fold_3"/>
</dbReference>
<dbReference type="CDD" id="cd00130">
    <property type="entry name" value="PAS"/>
    <property type="match status" value="3"/>
</dbReference>
<dbReference type="RefSeq" id="WP_013930096.1">
    <property type="nucleotide sequence ID" value="NC_015703.1"/>
</dbReference>
<keyword evidence="10" id="KW-1185">Reference proteome</keyword>
<dbReference type="Pfam" id="PF08447">
    <property type="entry name" value="PAS_3"/>
    <property type="match status" value="2"/>
</dbReference>
<dbReference type="EMBL" id="CP002859">
    <property type="protein sequence ID" value="AEI50804.1"/>
    <property type="molecule type" value="Genomic_DNA"/>
</dbReference>
<dbReference type="SUPFAM" id="SSF55785">
    <property type="entry name" value="PYP-like sensor domain (PAS domain)"/>
    <property type="match status" value="3"/>
</dbReference>
<dbReference type="NCBIfam" id="TIGR00229">
    <property type="entry name" value="sensory_box"/>
    <property type="match status" value="3"/>
</dbReference>
<evidence type="ECO:0000259" key="6">
    <source>
        <dbReference type="PROSITE" id="PS50109"/>
    </source>
</evidence>
<dbReference type="Pfam" id="PF00512">
    <property type="entry name" value="HisKA"/>
    <property type="match status" value="1"/>
</dbReference>
<feature type="domain" description="Histidine kinase" evidence="6">
    <location>
        <begin position="556"/>
        <end position="776"/>
    </location>
</feature>
<evidence type="ECO:0000256" key="5">
    <source>
        <dbReference type="ARBA" id="ARBA00022777"/>
    </source>
</evidence>
<dbReference type="SMART" id="SM00086">
    <property type="entry name" value="PAC"/>
    <property type="match status" value="3"/>
</dbReference>
<evidence type="ECO:0000256" key="3">
    <source>
        <dbReference type="ARBA" id="ARBA00022553"/>
    </source>
</evidence>
<name>A0A7U4E825_RUNSL</name>
<dbReference type="InterPro" id="IPR035965">
    <property type="entry name" value="PAS-like_dom_sf"/>
</dbReference>
<feature type="domain" description="PAC" evidence="8">
    <location>
        <begin position="231"/>
        <end position="283"/>
    </location>
</feature>
<dbReference type="Proteomes" id="UP000000493">
    <property type="component" value="Chromosome"/>
</dbReference>
<dbReference type="CDD" id="cd00082">
    <property type="entry name" value="HisKA"/>
    <property type="match status" value="1"/>
</dbReference>
<dbReference type="GO" id="GO:0000155">
    <property type="term" value="F:phosphorelay sensor kinase activity"/>
    <property type="evidence" value="ECO:0007669"/>
    <property type="project" value="InterPro"/>
</dbReference>
<dbReference type="InterPro" id="IPR036097">
    <property type="entry name" value="HisK_dim/P_sf"/>
</dbReference>
<dbReference type="CDD" id="cd00075">
    <property type="entry name" value="HATPase"/>
    <property type="match status" value="1"/>
</dbReference>
<keyword evidence="4" id="KW-0808">Transferase</keyword>
<dbReference type="SUPFAM" id="SSF55874">
    <property type="entry name" value="ATPase domain of HSP90 chaperone/DNA topoisomerase II/histidine kinase"/>
    <property type="match status" value="1"/>
</dbReference>